<name>A0A067T6G4_GALM3</name>
<dbReference type="STRING" id="685588.A0A067T6G4"/>
<feature type="compositionally biased region" description="Polar residues" evidence="1">
    <location>
        <begin position="25"/>
        <end position="37"/>
    </location>
</feature>
<gene>
    <name evidence="2" type="ORF">GALMADRAFT_247922</name>
</gene>
<dbReference type="OrthoDB" id="3193844at2759"/>
<dbReference type="AlphaFoldDB" id="A0A067T6G4"/>
<evidence type="ECO:0008006" key="4">
    <source>
        <dbReference type="Google" id="ProtNLM"/>
    </source>
</evidence>
<protein>
    <recommendedName>
        <fullName evidence="4">BTB domain-containing protein</fullName>
    </recommendedName>
</protein>
<dbReference type="Proteomes" id="UP000027222">
    <property type="component" value="Unassembled WGS sequence"/>
</dbReference>
<accession>A0A067T6G4</accession>
<evidence type="ECO:0000256" key="1">
    <source>
        <dbReference type="SAM" id="MobiDB-lite"/>
    </source>
</evidence>
<dbReference type="InterPro" id="IPR011333">
    <property type="entry name" value="SKP1/BTB/POZ_sf"/>
</dbReference>
<dbReference type="HOGENOM" id="CLU_047592_2_1_1"/>
<reference evidence="3" key="1">
    <citation type="journal article" date="2014" name="Proc. Natl. Acad. Sci. U.S.A.">
        <title>Extensive sampling of basidiomycete genomes demonstrates inadequacy of the white-rot/brown-rot paradigm for wood decay fungi.</title>
        <authorList>
            <person name="Riley R."/>
            <person name="Salamov A.A."/>
            <person name="Brown D.W."/>
            <person name="Nagy L.G."/>
            <person name="Floudas D."/>
            <person name="Held B.W."/>
            <person name="Levasseur A."/>
            <person name="Lombard V."/>
            <person name="Morin E."/>
            <person name="Otillar R."/>
            <person name="Lindquist E.A."/>
            <person name="Sun H."/>
            <person name="LaButti K.M."/>
            <person name="Schmutz J."/>
            <person name="Jabbour D."/>
            <person name="Luo H."/>
            <person name="Baker S.E."/>
            <person name="Pisabarro A.G."/>
            <person name="Walton J.D."/>
            <person name="Blanchette R.A."/>
            <person name="Henrissat B."/>
            <person name="Martin F."/>
            <person name="Cullen D."/>
            <person name="Hibbett D.S."/>
            <person name="Grigoriev I.V."/>
        </authorList>
    </citation>
    <scope>NUCLEOTIDE SEQUENCE [LARGE SCALE GENOMIC DNA]</scope>
    <source>
        <strain evidence="3">CBS 339.88</strain>
    </source>
</reference>
<sequence length="298" mass="33586">MSTLADTPHASAFDPFPSPPPETDAQPTSPSTGSSKQRPVVRLDDLFNFQIVVFQVENTLFQVLRNGFNVPGTIFEAMFALPTTENQHSLLEGNSLENPIQLPGIEEKHFRVFLRNLYPFIGQSPVVEYEDWVGVLHLATMWMFKEIRLKAISSLSVLIQQKTVLERISLARKYGVTEWLREAYAELAQKKPLTMEELCDSPVPGFGLNWEAIARLFYVQTQLPASNSNVRCVTCGNYYGPSYGPPCKCVIMVKVDEIFKEELENLKLMENFDDIEPGLPFDGHSLATPKGKKKGKKK</sequence>
<dbReference type="EMBL" id="KL142380">
    <property type="protein sequence ID" value="KDR75484.1"/>
    <property type="molecule type" value="Genomic_DNA"/>
</dbReference>
<keyword evidence="3" id="KW-1185">Reference proteome</keyword>
<dbReference type="SUPFAM" id="SSF54695">
    <property type="entry name" value="POZ domain"/>
    <property type="match status" value="1"/>
</dbReference>
<proteinExistence type="predicted"/>
<evidence type="ECO:0000313" key="2">
    <source>
        <dbReference type="EMBL" id="KDR75484.1"/>
    </source>
</evidence>
<organism evidence="2 3">
    <name type="scientific">Galerina marginata (strain CBS 339.88)</name>
    <dbReference type="NCBI Taxonomy" id="685588"/>
    <lineage>
        <taxon>Eukaryota</taxon>
        <taxon>Fungi</taxon>
        <taxon>Dikarya</taxon>
        <taxon>Basidiomycota</taxon>
        <taxon>Agaricomycotina</taxon>
        <taxon>Agaricomycetes</taxon>
        <taxon>Agaricomycetidae</taxon>
        <taxon>Agaricales</taxon>
        <taxon>Agaricineae</taxon>
        <taxon>Strophariaceae</taxon>
        <taxon>Galerina</taxon>
    </lineage>
</organism>
<feature type="region of interest" description="Disordered" evidence="1">
    <location>
        <begin position="1"/>
        <end position="37"/>
    </location>
</feature>
<evidence type="ECO:0000313" key="3">
    <source>
        <dbReference type="Proteomes" id="UP000027222"/>
    </source>
</evidence>
<dbReference type="Gene3D" id="3.30.710.10">
    <property type="entry name" value="Potassium Channel Kv1.1, Chain A"/>
    <property type="match status" value="1"/>
</dbReference>